<dbReference type="Gene3D" id="1.10.10.10">
    <property type="entry name" value="Winged helix-like DNA-binding domain superfamily/Winged helix DNA-binding domain"/>
    <property type="match status" value="1"/>
</dbReference>
<keyword evidence="2" id="KW-0238">DNA-binding</keyword>
<dbReference type="Proteomes" id="UP000244940">
    <property type="component" value="Unassembled WGS sequence"/>
</dbReference>
<evidence type="ECO:0000313" key="6">
    <source>
        <dbReference type="EMBL" id="PWE29666.1"/>
    </source>
</evidence>
<organism evidence="6 7">
    <name type="scientific">Pararhodobacter marinus</name>
    <dbReference type="NCBI Taxonomy" id="2184063"/>
    <lineage>
        <taxon>Bacteria</taxon>
        <taxon>Pseudomonadati</taxon>
        <taxon>Pseudomonadota</taxon>
        <taxon>Alphaproteobacteria</taxon>
        <taxon>Rhodobacterales</taxon>
        <taxon>Paracoccaceae</taxon>
        <taxon>Pararhodobacter</taxon>
    </lineage>
</organism>
<dbReference type="GO" id="GO:0045892">
    <property type="term" value="P:negative regulation of DNA-templated transcription"/>
    <property type="evidence" value="ECO:0007669"/>
    <property type="project" value="TreeGrafter"/>
</dbReference>
<dbReference type="PANTHER" id="PTHR30136">
    <property type="entry name" value="HELIX-TURN-HELIX TRANSCRIPTIONAL REGULATOR, ICLR FAMILY"/>
    <property type="match status" value="1"/>
</dbReference>
<evidence type="ECO:0000256" key="2">
    <source>
        <dbReference type="ARBA" id="ARBA00023125"/>
    </source>
</evidence>
<dbReference type="InterPro" id="IPR036390">
    <property type="entry name" value="WH_DNA-bd_sf"/>
</dbReference>
<dbReference type="SUPFAM" id="SSF55781">
    <property type="entry name" value="GAF domain-like"/>
    <property type="match status" value="1"/>
</dbReference>
<comment type="caution">
    <text evidence="6">The sequence shown here is derived from an EMBL/GenBank/DDBJ whole genome shotgun (WGS) entry which is preliminary data.</text>
</comment>
<feature type="domain" description="HTH iclR-type" evidence="4">
    <location>
        <begin position="14"/>
        <end position="76"/>
    </location>
</feature>
<dbReference type="InterPro" id="IPR005471">
    <property type="entry name" value="Tscrpt_reg_IclR_N"/>
</dbReference>
<dbReference type="EMBL" id="QEYD01000004">
    <property type="protein sequence ID" value="PWE29666.1"/>
    <property type="molecule type" value="Genomic_DNA"/>
</dbReference>
<dbReference type="PROSITE" id="PS51077">
    <property type="entry name" value="HTH_ICLR"/>
    <property type="match status" value="1"/>
</dbReference>
<dbReference type="PROSITE" id="PS51078">
    <property type="entry name" value="ICLR_ED"/>
    <property type="match status" value="1"/>
</dbReference>
<keyword evidence="7" id="KW-1185">Reference proteome</keyword>
<evidence type="ECO:0000259" key="5">
    <source>
        <dbReference type="PROSITE" id="PS51078"/>
    </source>
</evidence>
<reference evidence="6 7" key="1">
    <citation type="submission" date="2018-05" db="EMBL/GenBank/DDBJ databases">
        <title>Pararhodobacter marina sp. nov., isolated from deep-sea water of the Indian Ocean.</title>
        <authorList>
            <person name="Lai Q.Sr."/>
            <person name="Liu X."/>
            <person name="Shao Z."/>
        </authorList>
    </citation>
    <scope>NUCLEOTIDE SEQUENCE [LARGE SCALE GENOMIC DNA]</scope>
    <source>
        <strain evidence="6 7">CIC4N-9</strain>
    </source>
</reference>
<name>A0A2U2CCQ0_9RHOB</name>
<dbReference type="SMART" id="SM00346">
    <property type="entry name" value="HTH_ICLR"/>
    <property type="match status" value="1"/>
</dbReference>
<dbReference type="InterPro" id="IPR036388">
    <property type="entry name" value="WH-like_DNA-bd_sf"/>
</dbReference>
<dbReference type="Pfam" id="PF01614">
    <property type="entry name" value="IclR_C"/>
    <property type="match status" value="1"/>
</dbReference>
<feature type="domain" description="IclR-ED" evidence="5">
    <location>
        <begin position="77"/>
        <end position="263"/>
    </location>
</feature>
<protein>
    <submittedName>
        <fullName evidence="6">IclR family transcriptional regulator</fullName>
    </submittedName>
</protein>
<dbReference type="GO" id="GO:0003677">
    <property type="term" value="F:DNA binding"/>
    <property type="evidence" value="ECO:0007669"/>
    <property type="project" value="UniProtKB-KW"/>
</dbReference>
<evidence type="ECO:0000256" key="1">
    <source>
        <dbReference type="ARBA" id="ARBA00023015"/>
    </source>
</evidence>
<keyword evidence="3" id="KW-0804">Transcription</keyword>
<dbReference type="SUPFAM" id="SSF46785">
    <property type="entry name" value="Winged helix' DNA-binding domain"/>
    <property type="match status" value="1"/>
</dbReference>
<dbReference type="GO" id="GO:0003700">
    <property type="term" value="F:DNA-binding transcription factor activity"/>
    <property type="evidence" value="ECO:0007669"/>
    <property type="project" value="TreeGrafter"/>
</dbReference>
<evidence type="ECO:0000313" key="7">
    <source>
        <dbReference type="Proteomes" id="UP000244940"/>
    </source>
</evidence>
<dbReference type="RefSeq" id="WP_109532779.1">
    <property type="nucleotide sequence ID" value="NZ_CAXPUO010000068.1"/>
</dbReference>
<dbReference type="OrthoDB" id="9807558at2"/>
<sequence length="267" mass="27979">MDGDGKPKAAEYSVPPVERALKLLRHIGDGNTCRNLSATSEALGINRTTLIRLIHTLSTNRMIEEIANGAGYRLGVGLITLGSQAMHGRDLVQVCQPVLAELCAETGMSAHMGILDGPDIVYLSRETPNTHLVSNVRAGSRLAAHASSIGRAILAELSEDQITALFADAPLPANTSKTPVTLSEVLEQARADRAAGVAWSEGNFEAGIGSCAAAIFDHQRTPVGALNVSGPQSAFSAEAAEGTDRIRKAVKGAAFRASQALGYMPRA</sequence>
<dbReference type="InterPro" id="IPR050707">
    <property type="entry name" value="HTH_MetabolicPath_Reg"/>
</dbReference>
<dbReference type="Gene3D" id="3.30.450.40">
    <property type="match status" value="1"/>
</dbReference>
<dbReference type="InterPro" id="IPR029016">
    <property type="entry name" value="GAF-like_dom_sf"/>
</dbReference>
<proteinExistence type="predicted"/>
<evidence type="ECO:0000259" key="4">
    <source>
        <dbReference type="PROSITE" id="PS51077"/>
    </source>
</evidence>
<evidence type="ECO:0000256" key="3">
    <source>
        <dbReference type="ARBA" id="ARBA00023163"/>
    </source>
</evidence>
<dbReference type="Pfam" id="PF09339">
    <property type="entry name" value="HTH_IclR"/>
    <property type="match status" value="1"/>
</dbReference>
<dbReference type="InterPro" id="IPR014757">
    <property type="entry name" value="Tscrpt_reg_IclR_C"/>
</dbReference>
<keyword evidence="1" id="KW-0805">Transcription regulation</keyword>
<dbReference type="GeneID" id="94364820"/>
<accession>A0A2U2CCQ0</accession>
<dbReference type="AlphaFoldDB" id="A0A2U2CCQ0"/>
<dbReference type="PANTHER" id="PTHR30136:SF24">
    <property type="entry name" value="HTH-TYPE TRANSCRIPTIONAL REPRESSOR ALLR"/>
    <property type="match status" value="1"/>
</dbReference>
<gene>
    <name evidence="6" type="ORF">C4N9_07955</name>
</gene>